<dbReference type="InterPro" id="IPR057268">
    <property type="entry name" value="Ribosomal_L18"/>
</dbReference>
<dbReference type="PROSITE" id="PS50007">
    <property type="entry name" value="PIPLC_X_DOMAIN"/>
    <property type="match status" value="1"/>
</dbReference>
<dbReference type="HAMAP" id="MF_01337_A">
    <property type="entry name" value="Ribosomal_uL18_A"/>
    <property type="match status" value="1"/>
</dbReference>
<keyword evidence="5 6" id="KW-0687">Ribonucleoprotein</keyword>
<evidence type="ECO:0000256" key="6">
    <source>
        <dbReference type="HAMAP-Rule" id="MF_01337"/>
    </source>
</evidence>
<comment type="similarity">
    <text evidence="1 6">Belongs to the universal ribosomal protein uL18 family.</text>
</comment>
<accession>A0A7C4H2M4</accession>
<dbReference type="GO" id="GO:0003735">
    <property type="term" value="F:structural constituent of ribosome"/>
    <property type="evidence" value="ECO:0007669"/>
    <property type="project" value="InterPro"/>
</dbReference>
<gene>
    <name evidence="6" type="primary">rpl18</name>
    <name evidence="7" type="ORF">ENU31_02520</name>
</gene>
<keyword evidence="3 6" id="KW-0694">RNA-binding</keyword>
<proteinExistence type="inferred from homology"/>
<dbReference type="GO" id="GO:0006412">
    <property type="term" value="P:translation"/>
    <property type="evidence" value="ECO:0007669"/>
    <property type="project" value="UniProtKB-UniRule"/>
</dbReference>
<dbReference type="NCBIfam" id="NF006342">
    <property type="entry name" value="PRK08569.1"/>
    <property type="match status" value="1"/>
</dbReference>
<dbReference type="CDD" id="cd00432">
    <property type="entry name" value="Ribosomal_L18_L5e"/>
    <property type="match status" value="1"/>
</dbReference>
<keyword evidence="2 6" id="KW-0699">rRNA-binding</keyword>
<comment type="function">
    <text evidence="6">This is one of the proteins that bind and probably mediate the attachment of the 5S RNA into the large ribosomal subunit, where it forms part of the central protuberance.</text>
</comment>
<dbReference type="Gene3D" id="3.30.420.100">
    <property type="match status" value="1"/>
</dbReference>
<dbReference type="EMBL" id="DTCA01000081">
    <property type="protein sequence ID" value="HGM07271.1"/>
    <property type="molecule type" value="Genomic_DNA"/>
</dbReference>
<dbReference type="SUPFAM" id="SSF53137">
    <property type="entry name" value="Translational machinery components"/>
    <property type="match status" value="1"/>
</dbReference>
<dbReference type="PANTHER" id="PTHR23410:SF12">
    <property type="entry name" value="LARGE RIBOSOMAL SUBUNIT PROTEIN UL18"/>
    <property type="match status" value="1"/>
</dbReference>
<evidence type="ECO:0000256" key="2">
    <source>
        <dbReference type="ARBA" id="ARBA00022730"/>
    </source>
</evidence>
<dbReference type="GO" id="GO:0008097">
    <property type="term" value="F:5S rRNA binding"/>
    <property type="evidence" value="ECO:0007669"/>
    <property type="project" value="InterPro"/>
</dbReference>
<dbReference type="AlphaFoldDB" id="A0A7C4H2M4"/>
<reference evidence="7" key="1">
    <citation type="journal article" date="2020" name="mSystems">
        <title>Genome- and Community-Level Interaction Insights into Carbon Utilization and Element Cycling Functions of Hydrothermarchaeota in Hydrothermal Sediment.</title>
        <authorList>
            <person name="Zhou Z."/>
            <person name="Liu Y."/>
            <person name="Xu W."/>
            <person name="Pan J."/>
            <person name="Luo Z.H."/>
            <person name="Li M."/>
        </authorList>
    </citation>
    <scope>NUCLEOTIDE SEQUENCE [LARGE SCALE GENOMIC DNA]</scope>
    <source>
        <strain evidence="7">SpSt-658</strain>
    </source>
</reference>
<comment type="caution">
    <text evidence="7">The sequence shown here is derived from an EMBL/GenBank/DDBJ whole genome shotgun (WGS) entry which is preliminary data.</text>
</comment>
<organism evidence="7">
    <name type="scientific">Ignisphaera aggregans</name>
    <dbReference type="NCBI Taxonomy" id="334771"/>
    <lineage>
        <taxon>Archaea</taxon>
        <taxon>Thermoproteota</taxon>
        <taxon>Thermoprotei</taxon>
        <taxon>Desulfurococcales</taxon>
        <taxon>Desulfurococcaceae</taxon>
        <taxon>Ignisphaera</taxon>
    </lineage>
</organism>
<evidence type="ECO:0000256" key="3">
    <source>
        <dbReference type="ARBA" id="ARBA00022884"/>
    </source>
</evidence>
<dbReference type="InterPro" id="IPR005485">
    <property type="entry name" value="Rbsml_uL18_euk_arch"/>
</dbReference>
<comment type="subunit">
    <text evidence="6">Part of the 50S ribosomal subunit. Contacts the 5S and 23S rRNAs.</text>
</comment>
<evidence type="ECO:0000256" key="1">
    <source>
        <dbReference type="ARBA" id="ARBA00007116"/>
    </source>
</evidence>
<keyword evidence="4 6" id="KW-0689">Ribosomal protein</keyword>
<evidence type="ECO:0000256" key="4">
    <source>
        <dbReference type="ARBA" id="ARBA00022980"/>
    </source>
</evidence>
<dbReference type="GO" id="GO:0022625">
    <property type="term" value="C:cytosolic large ribosomal subunit"/>
    <property type="evidence" value="ECO:0007669"/>
    <property type="project" value="TreeGrafter"/>
</dbReference>
<dbReference type="PANTHER" id="PTHR23410">
    <property type="entry name" value="RIBOSOMAL PROTEIN L5-RELATED"/>
    <property type="match status" value="1"/>
</dbReference>
<protein>
    <recommendedName>
        <fullName evidence="6">Large ribosomal subunit protein uL18</fullName>
    </recommendedName>
</protein>
<evidence type="ECO:0000256" key="5">
    <source>
        <dbReference type="ARBA" id="ARBA00023274"/>
    </source>
</evidence>
<name>A0A7C4H2M4_9CREN</name>
<dbReference type="InterPro" id="IPR057267">
    <property type="entry name" value="Rbsml_uL18_arch"/>
</dbReference>
<evidence type="ECO:0000313" key="7">
    <source>
        <dbReference type="EMBL" id="HGM07271.1"/>
    </source>
</evidence>
<sequence length="218" mass="24818">MARGANYKVSKRRRREGKTNYHKRYEMIKNKKIRAVIRKTNKYIIVQFVYPTPIGDYTITSAHSYELVKLFGWKAGTKNTPAAYLTGLLAGLRAKKLGIDHVIPDIGLHRPVKGSKVFATIKGIKDAGVMINCSEEVLPSEDRITGKVIADYAKMLSETSPEKFQRQFSTILRNGLDPRELITHFEVVRNKIIYIYNHVQESSIAKDLIKQLTIGVRL</sequence>
<dbReference type="GO" id="GO:0000027">
    <property type="term" value="P:ribosomal large subunit assembly"/>
    <property type="evidence" value="ECO:0007669"/>
    <property type="project" value="TreeGrafter"/>
</dbReference>
<dbReference type="Pfam" id="PF17144">
    <property type="entry name" value="Ribosomal_L5e"/>
    <property type="match status" value="1"/>
</dbReference>